<protein>
    <submittedName>
        <fullName evidence="3">Putative unusual protein kinase</fullName>
    </submittedName>
</protein>
<dbReference type="PANTHER" id="PTHR10566:SF128">
    <property type="entry name" value="UBIB DOMAIN CONTAINING KINASE"/>
    <property type="match status" value="1"/>
</dbReference>
<dbReference type="InterPro" id="IPR011009">
    <property type="entry name" value="Kinase-like_dom_sf"/>
</dbReference>
<dbReference type="HOGENOM" id="CLU_006533_4_1_3"/>
<dbReference type="SUPFAM" id="SSF56112">
    <property type="entry name" value="Protein kinase-like (PK-like)"/>
    <property type="match status" value="1"/>
</dbReference>
<dbReference type="eggNOG" id="COG0661">
    <property type="taxonomic scope" value="Bacteria"/>
</dbReference>
<dbReference type="InterPro" id="IPR050154">
    <property type="entry name" value="UbiB_kinase"/>
</dbReference>
<comment type="similarity">
    <text evidence="1">Belongs to the protein kinase superfamily. ADCK protein kinase family.</text>
</comment>
<dbReference type="InterPro" id="IPR000719">
    <property type="entry name" value="Prot_kinase_dom"/>
</dbReference>
<dbReference type="PANTHER" id="PTHR10566">
    <property type="entry name" value="CHAPERONE-ACTIVITY OF BC1 COMPLEX CABC1 -RELATED"/>
    <property type="match status" value="1"/>
</dbReference>
<accession>K9P8Q9</accession>
<dbReference type="InterPro" id="IPR004147">
    <property type="entry name" value="ABC1_dom"/>
</dbReference>
<dbReference type="STRING" id="292564.Cyagr_2394"/>
<keyword evidence="3" id="KW-0418">Kinase</keyword>
<organism evidence="3 4">
    <name type="scientific">Cyanobium gracile (strain ATCC 27147 / PCC 6307)</name>
    <dbReference type="NCBI Taxonomy" id="292564"/>
    <lineage>
        <taxon>Bacteria</taxon>
        <taxon>Bacillati</taxon>
        <taxon>Cyanobacteriota</taxon>
        <taxon>Cyanophyceae</taxon>
        <taxon>Synechococcales</taxon>
        <taxon>Prochlorococcaceae</taxon>
        <taxon>Cyanobium</taxon>
    </lineage>
</organism>
<evidence type="ECO:0000313" key="3">
    <source>
        <dbReference type="EMBL" id="AFY29500.1"/>
    </source>
</evidence>
<dbReference type="AlphaFoldDB" id="K9P8Q9"/>
<dbReference type="GO" id="GO:0005524">
    <property type="term" value="F:ATP binding"/>
    <property type="evidence" value="ECO:0007669"/>
    <property type="project" value="InterPro"/>
</dbReference>
<gene>
    <name evidence="3" type="ordered locus">Cyagr_2394</name>
</gene>
<dbReference type="CDD" id="cd05121">
    <property type="entry name" value="ABC1_ADCK3-like"/>
    <property type="match status" value="1"/>
</dbReference>
<proteinExistence type="inferred from homology"/>
<dbReference type="EMBL" id="CP003495">
    <property type="protein sequence ID" value="AFY29500.1"/>
    <property type="molecule type" value="Genomic_DNA"/>
</dbReference>
<dbReference type="GO" id="GO:0004672">
    <property type="term" value="F:protein kinase activity"/>
    <property type="evidence" value="ECO:0007669"/>
    <property type="project" value="InterPro"/>
</dbReference>
<evidence type="ECO:0000313" key="4">
    <source>
        <dbReference type="Proteomes" id="UP000010388"/>
    </source>
</evidence>
<keyword evidence="3" id="KW-0808">Transferase</keyword>
<feature type="domain" description="Protein kinase" evidence="2">
    <location>
        <begin position="159"/>
        <end position="489"/>
    </location>
</feature>
<name>K9P8Q9_CYAGP</name>
<evidence type="ECO:0000259" key="2">
    <source>
        <dbReference type="PROSITE" id="PS50011"/>
    </source>
</evidence>
<evidence type="ECO:0000256" key="1">
    <source>
        <dbReference type="ARBA" id="ARBA00009670"/>
    </source>
</evidence>
<dbReference type="KEGG" id="cgc:Cyagr_2394"/>
<reference evidence="4" key="1">
    <citation type="journal article" date="2013" name="Proc. Natl. Acad. Sci. U.S.A.">
        <title>Improving the coverage of the cyanobacterial phylum using diversity-driven genome sequencing.</title>
        <authorList>
            <person name="Shih P.M."/>
            <person name="Wu D."/>
            <person name="Latifi A."/>
            <person name="Axen S.D."/>
            <person name="Fewer D.P."/>
            <person name="Talla E."/>
            <person name="Calteau A."/>
            <person name="Cai F."/>
            <person name="Tandeau de Marsac N."/>
            <person name="Rippka R."/>
            <person name="Herdman M."/>
            <person name="Sivonen K."/>
            <person name="Coursin T."/>
            <person name="Laurent T."/>
            <person name="Goodwin L."/>
            <person name="Nolan M."/>
            <person name="Davenport K.W."/>
            <person name="Han C.S."/>
            <person name="Rubin E.M."/>
            <person name="Eisen J.A."/>
            <person name="Woyke T."/>
            <person name="Gugger M."/>
            <person name="Kerfeld C.A."/>
        </authorList>
    </citation>
    <scope>NUCLEOTIDE SEQUENCE [LARGE SCALE GENOMIC DNA]</scope>
    <source>
        <strain evidence="4">ATCC 27147 / PCC 6307</strain>
    </source>
</reference>
<dbReference type="PROSITE" id="PS50011">
    <property type="entry name" value="PROTEIN_KINASE_DOM"/>
    <property type="match status" value="1"/>
</dbReference>
<dbReference type="Proteomes" id="UP000010388">
    <property type="component" value="Chromosome"/>
</dbReference>
<dbReference type="PATRIC" id="fig|292564.3.peg.2272"/>
<sequence>MVSSPPAPVPIPERPAATVEMGVEMGDFLEAAGLLSYDPAAITRIYAGHPMRLARRIWQTLVPIGLYLLGVGFDWFTGQLANPARARERARECAELLVALGPAFIKAGQALSTRPDIIPPVLLEELAQLQDQLPGFDSALAMACIEEDLGAPVETIFASLEKEPISAASLGQVHRGVLMSGERVAVKVQRPGLREQITLDLYIVRNIAAWLNRNVGLIKSDLVGLIDELGKRVFEEMDYINEATNAETFARLHSHNPRIAVPAIYRQATSRRVLTMEWIDGVKLTNLDAVRALGVDPDQMVEVGVNCSLQQLLEHGFFHADPHPGNLLALPDGRLAYLDFGMMSEVSREARTGLIQAVVHLVNRNFGALSKDFVHLGFLGEAVDLEPIVPAFETVFGQALEMGVGRMDFKAVTDDLSGVMYRFPFQVPPYYALIIRSLVTLEGIALSVDPDFKILGAAYPYFARRLMEDPDPELRRSLREMLYDGDEFRWQRLESLVASASLQDQLDLDGLLDQVLDFLFSPNGGLLRQQLVDALVLQMDALAWNTTLRLGRRLPTRLLPPGLRALPPSLASPPLLDLEPIQELLAILRDLPGFEPSLLLKRLPRVLGEPDLRRMGLQVAKGLAERGVVHLLRDVLVTPAVRQAAGVSGA</sequence>
<dbReference type="Pfam" id="PF03109">
    <property type="entry name" value="ABC1"/>
    <property type="match status" value="1"/>
</dbReference>